<accession>A0A8J8CI81</accession>
<dbReference type="RefSeq" id="WP_162421705.1">
    <property type="nucleotide sequence ID" value="NZ_WVIE01000002.1"/>
</dbReference>
<name>A0A8J8CI81_9CYAN</name>
<dbReference type="Proteomes" id="UP000646053">
    <property type="component" value="Unassembled WGS sequence"/>
</dbReference>
<comment type="caution">
    <text evidence="2">The sequence shown here is derived from an EMBL/GenBank/DDBJ whole genome shotgun (WGS) entry which is preliminary data.</text>
</comment>
<dbReference type="AlphaFoldDB" id="A0A8J8CI81"/>
<evidence type="ECO:0000313" key="3">
    <source>
        <dbReference type="Proteomes" id="UP000646053"/>
    </source>
</evidence>
<keyword evidence="1" id="KW-0732">Signal</keyword>
<sequence>MRSTTKTVTAQSAYALTVTSVALLSLSLPTAASAFTIGQTSSTGNATATRGQSFIPSNIGPNGSGTAPSNGTVPLQSVTFAYIDAASRTASTLYLYNSVPTFANLTAGVGALLNSDGFSDSIDPDSRFGAFPSRTFFFTGANLDVNTTYYALFSQTQGIRFVNPGSYSGGSRYTGSTSLLAASTDTAFIADFTPTPVPFVFSPLLGLGGVGLAQVRKTLSKRCRHQQKT</sequence>
<organism evidence="2 3">
    <name type="scientific">Myxacorys almedinensis A</name>
    <dbReference type="NCBI Taxonomy" id="2690445"/>
    <lineage>
        <taxon>Bacteria</taxon>
        <taxon>Bacillati</taxon>
        <taxon>Cyanobacteriota</taxon>
        <taxon>Cyanophyceae</taxon>
        <taxon>Leptolyngbyales</taxon>
        <taxon>Leptolyngbyaceae</taxon>
        <taxon>Myxacorys</taxon>
        <taxon>Myxacorys almedinensis</taxon>
    </lineage>
</organism>
<evidence type="ECO:0000313" key="2">
    <source>
        <dbReference type="EMBL" id="NDJ16206.1"/>
    </source>
</evidence>
<evidence type="ECO:0000256" key="1">
    <source>
        <dbReference type="SAM" id="SignalP"/>
    </source>
</evidence>
<proteinExistence type="predicted"/>
<feature type="chain" id="PRO_5035206948" evidence="1">
    <location>
        <begin position="35"/>
        <end position="229"/>
    </location>
</feature>
<reference evidence="2" key="1">
    <citation type="submission" date="2019-12" db="EMBL/GenBank/DDBJ databases">
        <title>High-Quality draft genome sequences of three cyanobacteria isolated from the limestone walls of the Old Cathedral of Coimbra.</title>
        <authorList>
            <person name="Tiago I."/>
            <person name="Soares F."/>
            <person name="Portugal A."/>
        </authorList>
    </citation>
    <scope>NUCLEOTIDE SEQUENCE</scope>
    <source>
        <strain evidence="2">A</strain>
    </source>
</reference>
<protein>
    <submittedName>
        <fullName evidence="2">Uncharacterized protein</fullName>
    </submittedName>
</protein>
<feature type="signal peptide" evidence="1">
    <location>
        <begin position="1"/>
        <end position="34"/>
    </location>
</feature>
<dbReference type="EMBL" id="WVIE01000002">
    <property type="protein sequence ID" value="NDJ16206.1"/>
    <property type="molecule type" value="Genomic_DNA"/>
</dbReference>
<keyword evidence="3" id="KW-1185">Reference proteome</keyword>
<gene>
    <name evidence="2" type="ORF">GS601_02695</name>
</gene>